<keyword evidence="2" id="KW-1185">Reference proteome</keyword>
<proteinExistence type="predicted"/>
<dbReference type="EMBL" id="JMFG01000005">
    <property type="protein sequence ID" value="KDA54709.1"/>
    <property type="molecule type" value="Genomic_DNA"/>
</dbReference>
<reference evidence="1 2" key="1">
    <citation type="submission" date="2014-04" db="EMBL/GenBank/DDBJ databases">
        <title>The Genome Sequence of Thermoanaerobaculum aquaticum MP-01, The First Cultivated Group 23 Acidobacterium.</title>
        <authorList>
            <person name="Stamps B.W."/>
            <person name="Losey N.A."/>
            <person name="Lawson P.A."/>
            <person name="Stevenson B.S."/>
        </authorList>
    </citation>
    <scope>NUCLEOTIDE SEQUENCE [LARGE SCALE GENOMIC DNA]</scope>
    <source>
        <strain evidence="1 2">MP-01</strain>
    </source>
</reference>
<accession>A0A062XZ36</accession>
<evidence type="ECO:0000313" key="2">
    <source>
        <dbReference type="Proteomes" id="UP000027284"/>
    </source>
</evidence>
<gene>
    <name evidence="1" type="ORF">EG19_09810</name>
</gene>
<evidence type="ECO:0000313" key="1">
    <source>
        <dbReference type="EMBL" id="KDA54709.1"/>
    </source>
</evidence>
<dbReference type="Proteomes" id="UP000027284">
    <property type="component" value="Unassembled WGS sequence"/>
</dbReference>
<dbReference type="STRING" id="1312852.EG19_09810"/>
<dbReference type="AlphaFoldDB" id="A0A062XZ36"/>
<organism evidence="1 2">
    <name type="scientific">Thermoanaerobaculum aquaticum</name>
    <dbReference type="NCBI Taxonomy" id="1312852"/>
    <lineage>
        <taxon>Bacteria</taxon>
        <taxon>Pseudomonadati</taxon>
        <taxon>Acidobacteriota</taxon>
        <taxon>Thermoanaerobaculia</taxon>
        <taxon>Thermoanaerobaculales</taxon>
        <taxon>Thermoanaerobaculaceae</taxon>
        <taxon>Thermoanaerobaculum</taxon>
    </lineage>
</organism>
<comment type="caution">
    <text evidence="1">The sequence shown here is derived from an EMBL/GenBank/DDBJ whole genome shotgun (WGS) entry which is preliminary data.</text>
</comment>
<name>A0A062XZ36_9BACT</name>
<protein>
    <submittedName>
        <fullName evidence="1">Uncharacterized protein</fullName>
    </submittedName>
</protein>
<sequence>MGALQWQFNDTHVPWYDLQQTAIHYAAFYVMNGLAPDMSQPGPGNPGWVPPGVSGCFVGCPQPLPGPNQRRLAWCLYGSNSFDTNPNGAMEFRSSYYPAQNAADCKQPKGTVCPGGQNYFWNRLNHQPVGKNDPFWDYSKVTGCAADPDTPWDTVDVEIWVEDPPNSRSWNFLGRVGASEDYGGTCQINGKNYGRYRKFKLSLPSKYRIGSWSFRFRVWDTWPSKNSPEGFYEWVALR</sequence>